<dbReference type="InterPro" id="IPR007507">
    <property type="entry name" value="Glycos_transf_N"/>
</dbReference>
<evidence type="ECO:0000256" key="1">
    <source>
        <dbReference type="ARBA" id="ARBA00003394"/>
    </source>
</evidence>
<evidence type="ECO:0000256" key="3">
    <source>
        <dbReference type="ARBA" id="ARBA00004713"/>
    </source>
</evidence>
<dbReference type="Gene3D" id="3.40.50.11720">
    <property type="entry name" value="3-Deoxy-D-manno-octulosonic-acid transferase, N-terminal domain"/>
    <property type="match status" value="1"/>
</dbReference>
<evidence type="ECO:0000256" key="5">
    <source>
        <dbReference type="ARBA" id="ARBA00019077"/>
    </source>
</evidence>
<keyword evidence="16" id="KW-1185">Reference proteome</keyword>
<feature type="domain" description="3-deoxy-D-manno-octulosonic-acid transferase N-terminal" evidence="14">
    <location>
        <begin position="62"/>
        <end position="238"/>
    </location>
</feature>
<evidence type="ECO:0000259" key="14">
    <source>
        <dbReference type="Pfam" id="PF04413"/>
    </source>
</evidence>
<feature type="site" description="Transition state stabilizer" evidence="11">
    <location>
        <position position="156"/>
    </location>
</feature>
<keyword evidence="12" id="KW-0448">Lipopolysaccharide biosynthesis</keyword>
<evidence type="ECO:0000256" key="9">
    <source>
        <dbReference type="ARBA" id="ARBA00049183"/>
    </source>
</evidence>
<comment type="pathway">
    <text evidence="3 12">Bacterial outer membrane biogenesis; LPS core biosynthesis.</text>
</comment>
<reference evidence="15 16" key="1">
    <citation type="submission" date="2018-11" db="EMBL/GenBank/DDBJ databases">
        <title>Mesobaculum littorinae gen. nov., sp. nov., isolated from Littorina scabra that represents a novel genus of the order Rhodobacteraceae.</title>
        <authorList>
            <person name="Li F."/>
        </authorList>
    </citation>
    <scope>NUCLEOTIDE SEQUENCE [LARGE SCALE GENOMIC DNA]</scope>
    <source>
        <strain evidence="15 16">M0103</strain>
    </source>
</reference>
<dbReference type="InterPro" id="IPR038107">
    <property type="entry name" value="Glycos_transf_N_sf"/>
</dbReference>
<dbReference type="GO" id="GO:0005886">
    <property type="term" value="C:plasma membrane"/>
    <property type="evidence" value="ECO:0007669"/>
    <property type="project" value="UniProtKB-SubCell"/>
</dbReference>
<dbReference type="Pfam" id="PF04413">
    <property type="entry name" value="Glycos_transf_N"/>
    <property type="match status" value="1"/>
</dbReference>
<dbReference type="PANTHER" id="PTHR42755">
    <property type="entry name" value="3-DEOXY-MANNO-OCTULOSONATE CYTIDYLYLTRANSFERASE"/>
    <property type="match status" value="1"/>
</dbReference>
<dbReference type="Proteomes" id="UP000285908">
    <property type="component" value="Unassembled WGS sequence"/>
</dbReference>
<dbReference type="GO" id="GO:0030313">
    <property type="term" value="C:cell envelope"/>
    <property type="evidence" value="ECO:0007669"/>
    <property type="project" value="UniProtKB-SubCell"/>
</dbReference>
<dbReference type="PANTHER" id="PTHR42755:SF1">
    <property type="entry name" value="3-DEOXY-D-MANNO-OCTULOSONIC ACID TRANSFERASE, MITOCHONDRIAL-RELATED"/>
    <property type="match status" value="1"/>
</dbReference>
<comment type="subcellular location">
    <subcellularLocation>
        <location evidence="2">Cell envelope</location>
    </subcellularLocation>
    <subcellularLocation>
        <location evidence="12">Cell membrane</location>
    </subcellularLocation>
</comment>
<comment type="similarity">
    <text evidence="12">Belongs to the glycosyltransferase group 1 family.</text>
</comment>
<keyword evidence="6" id="KW-0997">Cell inner membrane</keyword>
<evidence type="ECO:0000256" key="2">
    <source>
        <dbReference type="ARBA" id="ARBA00004196"/>
    </source>
</evidence>
<organism evidence="15 16">
    <name type="scientific">Mesobaculum littorinae</name>
    <dbReference type="NCBI Taxonomy" id="2486419"/>
    <lineage>
        <taxon>Bacteria</taxon>
        <taxon>Pseudomonadati</taxon>
        <taxon>Pseudomonadota</taxon>
        <taxon>Alphaproteobacteria</taxon>
        <taxon>Rhodobacterales</taxon>
        <taxon>Roseobacteraceae</taxon>
        <taxon>Mesobaculum</taxon>
    </lineage>
</organism>
<evidence type="ECO:0000259" key="13">
    <source>
        <dbReference type="Pfam" id="PF00534"/>
    </source>
</evidence>
<dbReference type="InterPro" id="IPR039901">
    <property type="entry name" value="Kdotransferase"/>
</dbReference>
<evidence type="ECO:0000256" key="8">
    <source>
        <dbReference type="ARBA" id="ARBA00031445"/>
    </source>
</evidence>
<dbReference type="EMBL" id="RQXX01000002">
    <property type="protein sequence ID" value="RVV98977.1"/>
    <property type="molecule type" value="Genomic_DNA"/>
</dbReference>
<dbReference type="UniPathway" id="UPA00958"/>
<evidence type="ECO:0000256" key="10">
    <source>
        <dbReference type="PIRSR" id="PIRSR639901-1"/>
    </source>
</evidence>
<dbReference type="Pfam" id="PF00534">
    <property type="entry name" value="Glycos_transf_1"/>
    <property type="match status" value="1"/>
</dbReference>
<evidence type="ECO:0000256" key="12">
    <source>
        <dbReference type="RuleBase" id="RU365103"/>
    </source>
</evidence>
<protein>
    <recommendedName>
        <fullName evidence="5 12">3-deoxy-D-manno-octulosonic acid transferase</fullName>
        <shortName evidence="12">Kdo transferase</shortName>
        <ecNumber evidence="4 12">2.4.99.12</ecNumber>
    </recommendedName>
    <alternativeName>
        <fullName evidence="8 12">Lipid IV(A) 3-deoxy-D-manno-octulosonic acid transferase</fullName>
    </alternativeName>
</protein>
<dbReference type="GO" id="GO:0009245">
    <property type="term" value="P:lipid A biosynthetic process"/>
    <property type="evidence" value="ECO:0007669"/>
    <property type="project" value="TreeGrafter"/>
</dbReference>
<dbReference type="AlphaFoldDB" id="A0A438AK82"/>
<accession>A0A438AK82</accession>
<dbReference type="InterPro" id="IPR001296">
    <property type="entry name" value="Glyco_trans_1"/>
</dbReference>
<dbReference type="OrthoDB" id="9789797at2"/>
<gene>
    <name evidence="15" type="ORF">EKE94_08840</name>
</gene>
<comment type="function">
    <text evidence="1 12">Involved in lipopolysaccharide (LPS) biosynthesis. Catalyzes the transfer of 3-deoxy-D-manno-octulosonate (Kdo) residue(s) from CMP-Kdo to lipid IV(A), the tetraacyldisaccharide-1,4'-bisphosphate precursor of lipid A.</text>
</comment>
<comment type="caution">
    <text evidence="15">The sequence shown here is derived from an EMBL/GenBank/DDBJ whole genome shotgun (WGS) entry which is preliminary data.</text>
</comment>
<keyword evidence="6" id="KW-0472">Membrane</keyword>
<sequence length="453" mass="49018">MTPPRPDIATAQPPLRLDLPPPPPLSLRLAHWAFQAAFHLALPLVLALILRRSTREPLYRRHLSHRFGGGPVAPRGAIWVFATSLGETRAVAPLVSRLLSQGHAVCLSHSSPAGLAEGRRLFPDAAVTHRYAPFDLFWAVALFLRRQRPRLGLIVEAEIWPGQILVARAMGVPMVQVNGNLVARSVARDARRAGGVRLKLLHQFRAILTKSPAYRDRYLAAGVAPERIALPGELKFDQPVPQAQRDAAARAGWRDGRPVLMIASSVADEEPALIALAAQLLSRPRSPRIVWAPRSPQRFDRLALALTAAGLQVARRSDTLAPDLSGDLPGADILLGDSLGEMTFYYALSDMVFVGATLVPHGGHTVVEPLVLGRPVLTGPSIYGITFPSEEARDAGALVQARDAEDLAARIETLLDDPAALDDMTRRARGFAARHLGAAARSADLLAPLLEDR</sequence>
<proteinExistence type="inferred from homology"/>
<keyword evidence="12" id="KW-1003">Cell membrane</keyword>
<evidence type="ECO:0000256" key="4">
    <source>
        <dbReference type="ARBA" id="ARBA00012621"/>
    </source>
</evidence>
<evidence type="ECO:0000313" key="16">
    <source>
        <dbReference type="Proteomes" id="UP000285908"/>
    </source>
</evidence>
<dbReference type="GO" id="GO:0009244">
    <property type="term" value="P:lipopolysaccharide core region biosynthetic process"/>
    <property type="evidence" value="ECO:0007669"/>
    <property type="project" value="UniProtKB-UniRule"/>
</dbReference>
<evidence type="ECO:0000256" key="7">
    <source>
        <dbReference type="ARBA" id="ARBA00022679"/>
    </source>
</evidence>
<evidence type="ECO:0000256" key="11">
    <source>
        <dbReference type="PIRSR" id="PIRSR639901-2"/>
    </source>
</evidence>
<evidence type="ECO:0000256" key="6">
    <source>
        <dbReference type="ARBA" id="ARBA00022519"/>
    </source>
</evidence>
<dbReference type="SUPFAM" id="SSF53756">
    <property type="entry name" value="UDP-Glycosyltransferase/glycogen phosphorylase"/>
    <property type="match status" value="1"/>
</dbReference>
<keyword evidence="7 12" id="KW-0808">Transferase</keyword>
<comment type="catalytic activity">
    <reaction evidence="9 12">
        <text>lipid IVA (E. coli) + CMP-3-deoxy-beta-D-manno-octulosonate = alpha-Kdo-(2-&gt;6)-lipid IVA (E. coli) + CMP + H(+)</text>
        <dbReference type="Rhea" id="RHEA:28066"/>
        <dbReference type="ChEBI" id="CHEBI:15378"/>
        <dbReference type="ChEBI" id="CHEBI:58603"/>
        <dbReference type="ChEBI" id="CHEBI:60364"/>
        <dbReference type="ChEBI" id="CHEBI:60377"/>
        <dbReference type="ChEBI" id="CHEBI:85987"/>
        <dbReference type="EC" id="2.4.99.12"/>
    </reaction>
</comment>
<evidence type="ECO:0000313" key="15">
    <source>
        <dbReference type="EMBL" id="RVV98977.1"/>
    </source>
</evidence>
<feature type="active site" description="Proton acceptor" evidence="10">
    <location>
        <position position="87"/>
    </location>
</feature>
<dbReference type="RefSeq" id="WP_127906211.1">
    <property type="nucleotide sequence ID" value="NZ_RQXX01000002.1"/>
</dbReference>
<dbReference type="EC" id="2.4.99.12" evidence="4 12"/>
<dbReference type="Gene3D" id="3.40.50.2000">
    <property type="entry name" value="Glycogen Phosphorylase B"/>
    <property type="match status" value="1"/>
</dbReference>
<feature type="domain" description="Glycosyl transferase family 1" evidence="13">
    <location>
        <begin position="340"/>
        <end position="429"/>
    </location>
</feature>
<name>A0A438AK82_9RHOB</name>
<feature type="site" description="Transition state stabilizer" evidence="11">
    <location>
        <position position="235"/>
    </location>
</feature>
<dbReference type="GO" id="GO:0043842">
    <property type="term" value="F:Kdo transferase activity"/>
    <property type="evidence" value="ECO:0007669"/>
    <property type="project" value="UniProtKB-EC"/>
</dbReference>